<reference evidence="4 5" key="1">
    <citation type="journal article" date="2015" name="Genome Announc.">
        <title>Draft Genome of the Euendolithic (true boring) Cyanobacterium Mastigocoleus testarum strain BC008.</title>
        <authorList>
            <person name="Guida B.S."/>
            <person name="Garcia-Pichel F."/>
        </authorList>
    </citation>
    <scope>NUCLEOTIDE SEQUENCE [LARGE SCALE GENOMIC DNA]</scope>
    <source>
        <strain evidence="4 5">BC008</strain>
    </source>
</reference>
<sequence length="306" mass="34104">MYRRKLLTALLILLPVLGACNRISSKNTKGSYNQSFSTESKKEIVMGLIPIENNEETIEKFEPMRVFLEKRLERPVKVFTATDYAGVIEAMKRDKVDIAWFGPLSYVLAEKEADAEAFAVGVRKSTGLSTYKSIFVVPGNSKVKSIQDLKGKSVAFVDPASTSGSLVPTYLVKKATGKMPQEFFSNLSYAGGHDAAELAVKNKTVDAAADNDITYNKMLQKGLISKETNRILLESEPLPGLPLTYRRELDESLKAKIRDSILNAHKDIKVSGYGELERYDPVDPQDYQLIRDMVKELGLGRDEILK</sequence>
<dbReference type="OrthoDB" id="9781943at2"/>
<dbReference type="Pfam" id="PF12974">
    <property type="entry name" value="Phosphonate-bd"/>
    <property type="match status" value="1"/>
</dbReference>
<dbReference type="PANTHER" id="PTHR35841">
    <property type="entry name" value="PHOSPHONATES-BINDING PERIPLASMIC PROTEIN"/>
    <property type="match status" value="1"/>
</dbReference>
<dbReference type="GO" id="GO:0055085">
    <property type="term" value="P:transmembrane transport"/>
    <property type="evidence" value="ECO:0007669"/>
    <property type="project" value="InterPro"/>
</dbReference>
<evidence type="ECO:0000256" key="3">
    <source>
        <dbReference type="SAM" id="SignalP"/>
    </source>
</evidence>
<dbReference type="InterPro" id="IPR017797">
    <property type="entry name" value="Phosphnate-bd"/>
</dbReference>
<keyword evidence="2 3" id="KW-0732">Signal</keyword>
<dbReference type="AlphaFoldDB" id="A0A0V7ZTP5"/>
<dbReference type="EMBL" id="LMTZ01000087">
    <property type="protein sequence ID" value="KST67503.1"/>
    <property type="molecule type" value="Genomic_DNA"/>
</dbReference>
<dbReference type="SUPFAM" id="SSF53850">
    <property type="entry name" value="Periplasmic binding protein-like II"/>
    <property type="match status" value="1"/>
</dbReference>
<dbReference type="Proteomes" id="UP000053372">
    <property type="component" value="Unassembled WGS sequence"/>
</dbReference>
<dbReference type="PROSITE" id="PS51257">
    <property type="entry name" value="PROKAR_LIPOPROTEIN"/>
    <property type="match status" value="1"/>
</dbReference>
<evidence type="ECO:0000313" key="5">
    <source>
        <dbReference type="Proteomes" id="UP000053372"/>
    </source>
</evidence>
<organism evidence="4 5">
    <name type="scientific">Mastigocoleus testarum BC008</name>
    <dbReference type="NCBI Taxonomy" id="371196"/>
    <lineage>
        <taxon>Bacteria</taxon>
        <taxon>Bacillati</taxon>
        <taxon>Cyanobacteriota</taxon>
        <taxon>Cyanophyceae</taxon>
        <taxon>Nostocales</taxon>
        <taxon>Hapalosiphonaceae</taxon>
        <taxon>Mastigocoleus</taxon>
    </lineage>
</organism>
<dbReference type="NCBIfam" id="TIGR01098">
    <property type="entry name" value="3A0109s03R"/>
    <property type="match status" value="1"/>
</dbReference>
<accession>A0A0V7ZTP5</accession>
<evidence type="ECO:0000256" key="2">
    <source>
        <dbReference type="ARBA" id="ARBA00022729"/>
    </source>
</evidence>
<feature type="chain" id="PRO_5006890180" evidence="3">
    <location>
        <begin position="19"/>
        <end position="306"/>
    </location>
</feature>
<name>A0A0V7ZTP5_9CYAN</name>
<protein>
    <submittedName>
        <fullName evidence="4">Phosphonate ABC transporter substrate-binding protein</fullName>
    </submittedName>
</protein>
<dbReference type="RefSeq" id="WP_027845028.1">
    <property type="nucleotide sequence ID" value="NZ_LMTZ01000087.1"/>
</dbReference>
<dbReference type="Gene3D" id="3.40.190.10">
    <property type="entry name" value="Periplasmic binding protein-like II"/>
    <property type="match status" value="2"/>
</dbReference>
<gene>
    <name evidence="4" type="ORF">BC008_30375</name>
</gene>
<proteinExistence type="inferred from homology"/>
<dbReference type="GO" id="GO:0043190">
    <property type="term" value="C:ATP-binding cassette (ABC) transporter complex"/>
    <property type="evidence" value="ECO:0007669"/>
    <property type="project" value="InterPro"/>
</dbReference>
<dbReference type="InterPro" id="IPR005770">
    <property type="entry name" value="PhnD"/>
</dbReference>
<dbReference type="GO" id="GO:0015716">
    <property type="term" value="P:organic phosphonate transport"/>
    <property type="evidence" value="ECO:0007669"/>
    <property type="project" value="InterPro"/>
</dbReference>
<evidence type="ECO:0000313" key="4">
    <source>
        <dbReference type="EMBL" id="KST67503.1"/>
    </source>
</evidence>
<comment type="similarity">
    <text evidence="1">Belongs to the phosphate/phosphite/phosphonate binding protein family.</text>
</comment>
<keyword evidence="5" id="KW-1185">Reference proteome</keyword>
<dbReference type="PANTHER" id="PTHR35841:SF1">
    <property type="entry name" value="PHOSPHONATES-BINDING PERIPLASMIC PROTEIN"/>
    <property type="match status" value="1"/>
</dbReference>
<evidence type="ECO:0000256" key="1">
    <source>
        <dbReference type="ARBA" id="ARBA00007162"/>
    </source>
</evidence>
<dbReference type="CDD" id="cd01071">
    <property type="entry name" value="PBP2_PhnD_like"/>
    <property type="match status" value="1"/>
</dbReference>
<feature type="signal peptide" evidence="3">
    <location>
        <begin position="1"/>
        <end position="18"/>
    </location>
</feature>
<dbReference type="NCBIfam" id="TIGR03431">
    <property type="entry name" value="PhnD"/>
    <property type="match status" value="1"/>
</dbReference>
<comment type="caution">
    <text evidence="4">The sequence shown here is derived from an EMBL/GenBank/DDBJ whole genome shotgun (WGS) entry which is preliminary data.</text>
</comment>